<organism evidence="1 2">
    <name type="scientific">Methanoculleus virus Blf4</name>
    <dbReference type="NCBI Taxonomy" id="3070925"/>
    <lineage>
        <taxon>Viruses</taxon>
        <taxon>Duplodnaviria</taxon>
        <taxon>Heunggongvirae</taxon>
        <taxon>Uroviricota</taxon>
        <taxon>Caudoviricetes</taxon>
        <taxon>Pungoviridae</taxon>
        <taxon>Flagovirus</taxon>
        <taxon>Flagovirus limi</taxon>
    </lineage>
</organism>
<keyword evidence="2" id="KW-1185">Reference proteome</keyword>
<dbReference type="EMBL" id="MZ171369">
    <property type="protein sequence ID" value="QXM18632.1"/>
    <property type="molecule type" value="Genomic_DNA"/>
</dbReference>
<proteinExistence type="predicted"/>
<evidence type="ECO:0000313" key="2">
    <source>
        <dbReference type="Proteomes" id="UP000827556"/>
    </source>
</evidence>
<reference evidence="2" key="1">
    <citation type="submission" date="2021-05" db="EMBL/GenBank/DDBJ databases">
        <authorList>
            <person name="Kupczok A."/>
            <person name="Weidenbach K."/>
            <person name="Wolf S."/>
            <person name="Fischer M.A."/>
            <person name="Kern T."/>
            <person name="Reetz J."/>
            <person name="Urbanska N."/>
            <person name="Kunzel S."/>
            <person name="Schmitz R.A."/>
            <person name="Rother M."/>
        </authorList>
    </citation>
    <scope>NUCLEOTIDE SEQUENCE [LARGE SCALE GENOMIC DNA]</scope>
</reference>
<accession>A0AA48X4V4</accession>
<name>A0AA48X4V4_9CAUD</name>
<evidence type="ECO:0000313" key="1">
    <source>
        <dbReference type="EMBL" id="QXM18632.1"/>
    </source>
</evidence>
<dbReference type="Proteomes" id="UP000827556">
    <property type="component" value="Segment"/>
</dbReference>
<sequence length="46" mass="5270">MDSLPHPVTATDAYLARIVQQNDEIIALLNQQRATTKPRRLKEPKK</sequence>
<protein>
    <submittedName>
        <fullName evidence="1">Uncharacterized protein</fullName>
    </submittedName>
</protein>